<dbReference type="RefSeq" id="WP_249317274.1">
    <property type="nucleotide sequence ID" value="NZ_JACRSR010000005.1"/>
</dbReference>
<organism evidence="1 2">
    <name type="scientific">Gehongia tenuis</name>
    <dbReference type="NCBI Taxonomy" id="2763655"/>
    <lineage>
        <taxon>Bacteria</taxon>
        <taxon>Bacillati</taxon>
        <taxon>Bacillota</taxon>
        <taxon>Clostridia</taxon>
        <taxon>Christensenellales</taxon>
        <taxon>Christensenellaceae</taxon>
        <taxon>Gehongia</taxon>
    </lineage>
</organism>
<protein>
    <submittedName>
        <fullName evidence="1">Arc family DNA-binding protein</fullName>
    </submittedName>
</protein>
<comment type="caution">
    <text evidence="1">The sequence shown here is derived from an EMBL/GenBank/DDBJ whole genome shotgun (WGS) entry which is preliminary data.</text>
</comment>
<dbReference type="SUPFAM" id="SSF47598">
    <property type="entry name" value="Ribbon-helix-helix"/>
    <property type="match status" value="1"/>
</dbReference>
<keyword evidence="1" id="KW-0238">DNA-binding</keyword>
<dbReference type="EMBL" id="JACRSR010000005">
    <property type="protein sequence ID" value="MBC8532158.1"/>
    <property type="molecule type" value="Genomic_DNA"/>
</dbReference>
<dbReference type="Proteomes" id="UP000623172">
    <property type="component" value="Unassembled WGS sequence"/>
</dbReference>
<name>A0A926HQF5_9FIRM</name>
<dbReference type="GO" id="GO:0006355">
    <property type="term" value="P:regulation of DNA-templated transcription"/>
    <property type="evidence" value="ECO:0007669"/>
    <property type="project" value="InterPro"/>
</dbReference>
<evidence type="ECO:0000313" key="2">
    <source>
        <dbReference type="Proteomes" id="UP000623172"/>
    </source>
</evidence>
<reference evidence="1" key="1">
    <citation type="submission" date="2020-08" db="EMBL/GenBank/DDBJ databases">
        <title>Genome public.</title>
        <authorList>
            <person name="Liu C."/>
            <person name="Sun Q."/>
        </authorList>
    </citation>
    <scope>NUCLEOTIDE SEQUENCE</scope>
    <source>
        <strain evidence="1">NSJ-53</strain>
    </source>
</reference>
<dbReference type="AlphaFoldDB" id="A0A926HQF5"/>
<dbReference type="InterPro" id="IPR013321">
    <property type="entry name" value="Arc_rbn_hlx_hlx"/>
</dbReference>
<proteinExistence type="predicted"/>
<keyword evidence="2" id="KW-1185">Reference proteome</keyword>
<sequence length="59" mass="6605">MATNKIQTGLRLQPLALGKITAIAKQEHRSLNAQIEYAVQKCIDEYEATHGEIVLPEEQ</sequence>
<dbReference type="Gene3D" id="1.10.1220.10">
    <property type="entry name" value="Met repressor-like"/>
    <property type="match status" value="1"/>
</dbReference>
<dbReference type="InterPro" id="IPR010985">
    <property type="entry name" value="Ribbon_hlx_hlx"/>
</dbReference>
<dbReference type="GO" id="GO:0003677">
    <property type="term" value="F:DNA binding"/>
    <property type="evidence" value="ECO:0007669"/>
    <property type="project" value="UniProtKB-KW"/>
</dbReference>
<accession>A0A926HQF5</accession>
<evidence type="ECO:0000313" key="1">
    <source>
        <dbReference type="EMBL" id="MBC8532158.1"/>
    </source>
</evidence>
<gene>
    <name evidence="1" type="ORF">H8696_09895</name>
</gene>